<evidence type="ECO:0000256" key="1">
    <source>
        <dbReference type="SAM" id="MobiDB-lite"/>
    </source>
</evidence>
<dbReference type="EMBL" id="CP051627">
    <property type="protein sequence ID" value="UPT19549.1"/>
    <property type="molecule type" value="Genomic_DNA"/>
</dbReference>
<keyword evidence="3" id="KW-1185">Reference proteome</keyword>
<proteinExistence type="predicted"/>
<sequence>MPEILLDLPEEAIEKLRFAARLMGVSESGVVIRLIDSWSGESAPAESPRNVRSPKQNGSTEPREVPVFALYAGERVDGRYDPGAGTLTIDTPPWSGELFPAPSGAAKAVIRHFKPGAGTASRNGYEFWKVSATREKLGSLRTG</sequence>
<reference evidence="2 3" key="1">
    <citation type="submission" date="2020-04" db="EMBL/GenBank/DDBJ databases">
        <title>Thermobifida alba genome sequencing and assembly.</title>
        <authorList>
            <person name="Luzics S."/>
            <person name="Horvath B."/>
            <person name="Nagy I."/>
            <person name="Toth A."/>
            <person name="Nagy I."/>
            <person name="Kukolya J."/>
        </authorList>
    </citation>
    <scope>NUCLEOTIDE SEQUENCE [LARGE SCALE GENOMIC DNA]</scope>
    <source>
        <strain evidence="2 3">DSM 43795</strain>
    </source>
</reference>
<organism evidence="2 3">
    <name type="scientific">Thermobifida alba</name>
    <name type="common">Thermomonospora alba</name>
    <dbReference type="NCBI Taxonomy" id="53522"/>
    <lineage>
        <taxon>Bacteria</taxon>
        <taxon>Bacillati</taxon>
        <taxon>Actinomycetota</taxon>
        <taxon>Actinomycetes</taxon>
        <taxon>Streptosporangiales</taxon>
        <taxon>Nocardiopsidaceae</taxon>
        <taxon>Thermobifida</taxon>
    </lineage>
</organism>
<feature type="region of interest" description="Disordered" evidence="1">
    <location>
        <begin position="40"/>
        <end position="64"/>
    </location>
</feature>
<evidence type="ECO:0000313" key="3">
    <source>
        <dbReference type="Proteomes" id="UP000832041"/>
    </source>
</evidence>
<dbReference type="Proteomes" id="UP000832041">
    <property type="component" value="Chromosome"/>
</dbReference>
<accession>A0ABY4KVU9</accession>
<dbReference type="RefSeq" id="WP_248591771.1">
    <property type="nucleotide sequence ID" value="NZ_BAABEB010000001.1"/>
</dbReference>
<gene>
    <name evidence="2" type="ORF">FOF52_00035</name>
</gene>
<evidence type="ECO:0008006" key="4">
    <source>
        <dbReference type="Google" id="ProtNLM"/>
    </source>
</evidence>
<name>A0ABY4KVU9_THEAE</name>
<evidence type="ECO:0000313" key="2">
    <source>
        <dbReference type="EMBL" id="UPT19549.1"/>
    </source>
</evidence>
<protein>
    <recommendedName>
        <fullName evidence="4">Ribbon-helix-helix protein CopG domain-containing protein</fullName>
    </recommendedName>
</protein>